<feature type="non-terminal residue" evidence="2">
    <location>
        <position position="1"/>
    </location>
</feature>
<keyword evidence="1" id="KW-0812">Transmembrane</keyword>
<keyword evidence="1" id="KW-0472">Membrane</keyword>
<proteinExistence type="predicted"/>
<accession>A0A0B6YUI1</accession>
<dbReference type="AlphaFoldDB" id="A0A0B6YUI1"/>
<name>A0A0B6YUI1_9EUPU</name>
<evidence type="ECO:0000313" key="2">
    <source>
        <dbReference type="EMBL" id="CEK59150.1"/>
    </source>
</evidence>
<sequence length="91" mass="10952">SFKTPLLWILGIFLVLFLLITISEISYNRHKDERYFKLRWAELRHRMGLDRPFLSGDNFNNFHSLRRVDEFDDRIVPVNSALKAERELKSE</sequence>
<keyword evidence="1" id="KW-1133">Transmembrane helix</keyword>
<feature type="non-terminal residue" evidence="2">
    <location>
        <position position="91"/>
    </location>
</feature>
<protein>
    <submittedName>
        <fullName evidence="2">Uncharacterized protein</fullName>
    </submittedName>
</protein>
<evidence type="ECO:0000256" key="1">
    <source>
        <dbReference type="SAM" id="Phobius"/>
    </source>
</evidence>
<gene>
    <name evidence="2" type="primary">ORF35321</name>
</gene>
<dbReference type="EMBL" id="HACG01012285">
    <property type="protein sequence ID" value="CEK59150.1"/>
    <property type="molecule type" value="Transcribed_RNA"/>
</dbReference>
<reference evidence="2" key="1">
    <citation type="submission" date="2014-12" db="EMBL/GenBank/DDBJ databases">
        <title>Insight into the proteome of Arion vulgaris.</title>
        <authorList>
            <person name="Aradska J."/>
            <person name="Bulat T."/>
            <person name="Smidak R."/>
            <person name="Sarate P."/>
            <person name="Gangsoo J."/>
            <person name="Sialana F."/>
            <person name="Bilban M."/>
            <person name="Lubec G."/>
        </authorList>
    </citation>
    <scope>NUCLEOTIDE SEQUENCE</scope>
    <source>
        <tissue evidence="2">Skin</tissue>
    </source>
</reference>
<feature type="transmembrane region" description="Helical" evidence="1">
    <location>
        <begin position="6"/>
        <end position="27"/>
    </location>
</feature>
<organism evidence="2">
    <name type="scientific">Arion vulgaris</name>
    <dbReference type="NCBI Taxonomy" id="1028688"/>
    <lineage>
        <taxon>Eukaryota</taxon>
        <taxon>Metazoa</taxon>
        <taxon>Spiralia</taxon>
        <taxon>Lophotrochozoa</taxon>
        <taxon>Mollusca</taxon>
        <taxon>Gastropoda</taxon>
        <taxon>Heterobranchia</taxon>
        <taxon>Euthyneura</taxon>
        <taxon>Panpulmonata</taxon>
        <taxon>Eupulmonata</taxon>
        <taxon>Stylommatophora</taxon>
        <taxon>Helicina</taxon>
        <taxon>Arionoidea</taxon>
        <taxon>Arionidae</taxon>
        <taxon>Arion</taxon>
    </lineage>
</organism>